<accession>F4P4F8</accession>
<reference evidence="1 2" key="1">
    <citation type="submission" date="2009-12" db="EMBL/GenBank/DDBJ databases">
        <title>The draft genome of Batrachochytrium dendrobatidis.</title>
        <authorList>
            <consortium name="US DOE Joint Genome Institute (JGI-PGF)"/>
            <person name="Kuo A."/>
            <person name="Salamov A."/>
            <person name="Schmutz J."/>
            <person name="Lucas S."/>
            <person name="Pitluck S."/>
            <person name="Rosenblum E."/>
            <person name="Stajich J."/>
            <person name="Eisen M."/>
            <person name="Grigoriev I.V."/>
        </authorList>
    </citation>
    <scope>NUCLEOTIDE SEQUENCE [LARGE SCALE GENOMIC DNA]</scope>
    <source>
        <strain evidence="2">JAM81 / FGSC 10211</strain>
    </source>
</reference>
<proteinExistence type="predicted"/>
<dbReference type="HOGENOM" id="CLU_2037599_0_0_1"/>
<dbReference type="AlphaFoldDB" id="F4P4F8"/>
<evidence type="ECO:0000313" key="1">
    <source>
        <dbReference type="EMBL" id="EGF79915.1"/>
    </source>
</evidence>
<sequence>MSNSNQCVYIKFVLHGHIKVFDNESNVMIQTQYYMNIQVDELSRVMSRLECQRVRQSTIWVIVIWSNRNTCISLSRFGVCGCPDTTLPAPTASHRIKGFLSQSRIHMYKGETTLTLTTLVP</sequence>
<dbReference type="GeneID" id="18238784"/>
<dbReference type="InParanoid" id="F4P4F8"/>
<dbReference type="RefSeq" id="XP_006679448.1">
    <property type="nucleotide sequence ID" value="XM_006679385.1"/>
</dbReference>
<name>F4P4F8_BATDJ</name>
<protein>
    <submittedName>
        <fullName evidence="1">Uncharacterized protein</fullName>
    </submittedName>
</protein>
<keyword evidence="2" id="KW-1185">Reference proteome</keyword>
<gene>
    <name evidence="1" type="ORF">BATDEDRAFT_25421</name>
</gene>
<dbReference type="EMBL" id="GL882885">
    <property type="protein sequence ID" value="EGF79915.1"/>
    <property type="molecule type" value="Genomic_DNA"/>
</dbReference>
<organism evidence="1 2">
    <name type="scientific">Batrachochytrium dendrobatidis (strain JAM81 / FGSC 10211)</name>
    <name type="common">Frog chytrid fungus</name>
    <dbReference type="NCBI Taxonomy" id="684364"/>
    <lineage>
        <taxon>Eukaryota</taxon>
        <taxon>Fungi</taxon>
        <taxon>Fungi incertae sedis</taxon>
        <taxon>Chytridiomycota</taxon>
        <taxon>Chytridiomycota incertae sedis</taxon>
        <taxon>Chytridiomycetes</taxon>
        <taxon>Rhizophydiales</taxon>
        <taxon>Rhizophydiales incertae sedis</taxon>
        <taxon>Batrachochytrium</taxon>
    </lineage>
</organism>
<evidence type="ECO:0000313" key="2">
    <source>
        <dbReference type="Proteomes" id="UP000007241"/>
    </source>
</evidence>
<dbReference type="Proteomes" id="UP000007241">
    <property type="component" value="Unassembled WGS sequence"/>
</dbReference>